<evidence type="ECO:0000259" key="9">
    <source>
        <dbReference type="PROSITE" id="PS51194"/>
    </source>
</evidence>
<name>A0A1U7NMN9_9FIRM</name>
<keyword evidence="11" id="KW-1185">Reference proteome</keyword>
<evidence type="ECO:0000313" key="10">
    <source>
        <dbReference type="EMBL" id="OLU46496.1"/>
    </source>
</evidence>
<dbReference type="AlphaFoldDB" id="A0A1U7NMN9"/>
<dbReference type="InterPro" id="IPR012340">
    <property type="entry name" value="NA-bd_OB-fold"/>
</dbReference>
<dbReference type="SUPFAM" id="SSF52540">
    <property type="entry name" value="P-loop containing nucleoside triphosphate hydrolases"/>
    <property type="match status" value="1"/>
</dbReference>
<keyword evidence="4 10" id="KW-0347">Helicase</keyword>
<feature type="domain" description="Helicase ATP-binding" evidence="8">
    <location>
        <begin position="258"/>
        <end position="415"/>
    </location>
</feature>
<feature type="domain" description="Helicase C-terminal" evidence="9">
    <location>
        <begin position="448"/>
        <end position="599"/>
    </location>
</feature>
<evidence type="ECO:0000313" key="11">
    <source>
        <dbReference type="Proteomes" id="UP000186705"/>
    </source>
</evidence>
<dbReference type="GO" id="GO:0006281">
    <property type="term" value="P:DNA repair"/>
    <property type="evidence" value="ECO:0007669"/>
    <property type="project" value="UniProtKB-KW"/>
</dbReference>
<evidence type="ECO:0000256" key="7">
    <source>
        <dbReference type="ARBA" id="ARBA00023204"/>
    </source>
</evidence>
<evidence type="ECO:0000256" key="5">
    <source>
        <dbReference type="ARBA" id="ARBA00022840"/>
    </source>
</evidence>
<dbReference type="PANTHER" id="PTHR47964">
    <property type="entry name" value="ATP-DEPENDENT DNA HELICASE HOMOLOG RECG, CHLOROPLASTIC"/>
    <property type="match status" value="1"/>
</dbReference>
<evidence type="ECO:0000256" key="4">
    <source>
        <dbReference type="ARBA" id="ARBA00022806"/>
    </source>
</evidence>
<keyword evidence="7" id="KW-0234">DNA repair</keyword>
<keyword evidence="1" id="KW-0547">Nucleotide-binding</keyword>
<organism evidence="10 11">
    <name type="scientific">Dubosiella newyorkensis</name>
    <dbReference type="NCBI Taxonomy" id="1862672"/>
    <lineage>
        <taxon>Bacteria</taxon>
        <taxon>Bacillati</taxon>
        <taxon>Bacillota</taxon>
        <taxon>Erysipelotrichia</taxon>
        <taxon>Erysipelotrichales</taxon>
        <taxon>Erysipelotrichaceae</taxon>
        <taxon>Dubosiella</taxon>
    </lineage>
</organism>
<dbReference type="InterPro" id="IPR047112">
    <property type="entry name" value="RecG/Mfd"/>
</dbReference>
<dbReference type="SMART" id="SM00487">
    <property type="entry name" value="DEXDc"/>
    <property type="match status" value="1"/>
</dbReference>
<keyword evidence="5" id="KW-0067">ATP-binding</keyword>
<dbReference type="PROSITE" id="PS51192">
    <property type="entry name" value="HELICASE_ATP_BIND_1"/>
    <property type="match status" value="1"/>
</dbReference>
<dbReference type="EMBL" id="MPKA01000064">
    <property type="protein sequence ID" value="OLU46496.1"/>
    <property type="molecule type" value="Genomic_DNA"/>
</dbReference>
<dbReference type="STRING" id="1862672.BO225_06105"/>
<dbReference type="PROSITE" id="PS51194">
    <property type="entry name" value="HELICASE_CTER"/>
    <property type="match status" value="1"/>
</dbReference>
<accession>A0A1U7NMN9</accession>
<evidence type="ECO:0000259" key="8">
    <source>
        <dbReference type="PROSITE" id="PS51192"/>
    </source>
</evidence>
<dbReference type="GO" id="GO:0005524">
    <property type="term" value="F:ATP binding"/>
    <property type="evidence" value="ECO:0007669"/>
    <property type="project" value="UniProtKB-KW"/>
</dbReference>
<dbReference type="SMART" id="SM00490">
    <property type="entry name" value="HELICc"/>
    <property type="match status" value="1"/>
</dbReference>
<dbReference type="InterPro" id="IPR027417">
    <property type="entry name" value="P-loop_NTPase"/>
</dbReference>
<evidence type="ECO:0000256" key="2">
    <source>
        <dbReference type="ARBA" id="ARBA00022763"/>
    </source>
</evidence>
<evidence type="ECO:0000256" key="6">
    <source>
        <dbReference type="ARBA" id="ARBA00023125"/>
    </source>
</evidence>
<evidence type="ECO:0000256" key="3">
    <source>
        <dbReference type="ARBA" id="ARBA00022801"/>
    </source>
</evidence>
<dbReference type="Gene3D" id="3.40.50.300">
    <property type="entry name" value="P-loop containing nucleotide triphosphate hydrolases"/>
    <property type="match status" value="2"/>
</dbReference>
<dbReference type="InterPro" id="IPR001650">
    <property type="entry name" value="Helicase_C-like"/>
</dbReference>
<dbReference type="InterPro" id="IPR014001">
    <property type="entry name" value="Helicase_ATP-bd"/>
</dbReference>
<dbReference type="Pfam" id="PF00271">
    <property type="entry name" value="Helicase_C"/>
    <property type="match status" value="1"/>
</dbReference>
<keyword evidence="2" id="KW-0227">DNA damage</keyword>
<dbReference type="Proteomes" id="UP000186705">
    <property type="component" value="Unassembled WGS sequence"/>
</dbReference>
<dbReference type="Pfam" id="PF19833">
    <property type="entry name" value="RecG_dom3_C"/>
    <property type="match status" value="1"/>
</dbReference>
<dbReference type="GO" id="GO:0003677">
    <property type="term" value="F:DNA binding"/>
    <property type="evidence" value="ECO:0007669"/>
    <property type="project" value="UniProtKB-KW"/>
</dbReference>
<dbReference type="GO" id="GO:0003678">
    <property type="term" value="F:DNA helicase activity"/>
    <property type="evidence" value="ECO:0007669"/>
    <property type="project" value="TreeGrafter"/>
</dbReference>
<sequence>MELSELKLTARRFGLLTKMNIHTVEDLLKTYPFRYEDIQAIPFDKWEVNEMVAVEGLIASKPTLIRLGKNRSMVKFRIIAWNEEIEVSLFNRPWISQFQFGNPITLFGHYQGNNKLVASNYNLKPLREQTGLKPVYSLSKAMKPSDMSASIKAALKKVDEIPDLIPQRYREKYRLLSQKQAYEWIHFPRSFAQLHQAIRTLKYEEFLCFQCCVQGQQVQNIGKEAKVFDESVIQEKIDSLPFPLTEDQNKAIQDVIRDLRSDTIMYRMVQGDVGSGKTVVGMFSIMACDLAGYQSAFLAPTEILARQHYATMQKLGLPIKLLVSSLPAKEKKEVLSGLESGDVRMVVGTHALFQEKVNFENLGLVVTDEQQRFGVNQRRALLEKGANVDFLMMSATPIPRTYAHFLYGDIRLSSIKTMPPGRKPVKTKYVPTSSMKPILKEILSGIDTGRQCYVVCPMIDENLETNLKSVTTVYEGMLKTLPSKYRVALLHGRMKAEEKEEIMQRFADHEIDLLVSTTVIEVGIDVPNATMMVIYDAHRFGLSTLHQLRGRSARGKEQGVCFLLSKTKDPEAIERLKKLESLNDGFAISAYDLQSRGPGDLLGTRQSGLPTFILGDFEKDPAIMEVCVQDAKEILQAKVDKPMLDYVERSIKNARYFD</sequence>
<dbReference type="GO" id="GO:0016787">
    <property type="term" value="F:hydrolase activity"/>
    <property type="evidence" value="ECO:0007669"/>
    <property type="project" value="UniProtKB-KW"/>
</dbReference>
<protein>
    <submittedName>
        <fullName evidence="10">ATP-dependent DNA helicase RecG</fullName>
    </submittedName>
</protein>
<reference evidence="10 11" key="1">
    <citation type="submission" date="2016-11" db="EMBL/GenBank/DDBJ databases">
        <title>Description of two novel members of the family Erysipelotrichaceae: Ileibacterium lipovorans gen. nov., sp. nov. and Dubosiella newyorkensis, gen. nov., sp. nov.</title>
        <authorList>
            <person name="Cox L.M."/>
            <person name="Sohn J."/>
            <person name="Tyrrell K.L."/>
            <person name="Citron D.M."/>
            <person name="Lawson P.A."/>
            <person name="Patel N.B."/>
            <person name="Iizumi T."/>
            <person name="Perez-Perez G.I."/>
            <person name="Goldstein E.J."/>
            <person name="Blaser M.J."/>
        </authorList>
    </citation>
    <scope>NUCLEOTIDE SEQUENCE [LARGE SCALE GENOMIC DNA]</scope>
    <source>
        <strain evidence="10 11">NYU-BL-A4</strain>
    </source>
</reference>
<dbReference type="NCBIfam" id="NF008165">
    <property type="entry name" value="PRK10917.1-3"/>
    <property type="match status" value="1"/>
</dbReference>
<keyword evidence="3" id="KW-0378">Hydrolase</keyword>
<comment type="caution">
    <text evidence="10">The sequence shown here is derived from an EMBL/GenBank/DDBJ whole genome shotgun (WGS) entry which is preliminary data.</text>
</comment>
<dbReference type="Pfam" id="PF00270">
    <property type="entry name" value="DEAD"/>
    <property type="match status" value="1"/>
</dbReference>
<proteinExistence type="predicted"/>
<keyword evidence="6" id="KW-0238">DNA-binding</keyword>
<dbReference type="InterPro" id="IPR011545">
    <property type="entry name" value="DEAD/DEAH_box_helicase_dom"/>
</dbReference>
<dbReference type="PANTHER" id="PTHR47964:SF1">
    <property type="entry name" value="ATP-DEPENDENT DNA HELICASE HOMOLOG RECG, CHLOROPLASTIC"/>
    <property type="match status" value="1"/>
</dbReference>
<dbReference type="SUPFAM" id="SSF50249">
    <property type="entry name" value="Nucleic acid-binding proteins"/>
    <property type="match status" value="1"/>
</dbReference>
<gene>
    <name evidence="10" type="ORF">BO225_06105</name>
</gene>
<evidence type="ECO:0000256" key="1">
    <source>
        <dbReference type="ARBA" id="ARBA00022741"/>
    </source>
</evidence>
<dbReference type="InterPro" id="IPR045562">
    <property type="entry name" value="RecG_dom3_C"/>
</dbReference>